<organism evidence="1 2">
    <name type="scientific">Artemisia annua</name>
    <name type="common">Sweet wormwood</name>
    <dbReference type="NCBI Taxonomy" id="35608"/>
    <lineage>
        <taxon>Eukaryota</taxon>
        <taxon>Viridiplantae</taxon>
        <taxon>Streptophyta</taxon>
        <taxon>Embryophyta</taxon>
        <taxon>Tracheophyta</taxon>
        <taxon>Spermatophyta</taxon>
        <taxon>Magnoliopsida</taxon>
        <taxon>eudicotyledons</taxon>
        <taxon>Gunneridae</taxon>
        <taxon>Pentapetalae</taxon>
        <taxon>asterids</taxon>
        <taxon>campanulids</taxon>
        <taxon>Asterales</taxon>
        <taxon>Asteraceae</taxon>
        <taxon>Asteroideae</taxon>
        <taxon>Anthemideae</taxon>
        <taxon>Artemisiinae</taxon>
        <taxon>Artemisia</taxon>
    </lineage>
</organism>
<sequence length="143" mass="15419">MFLFMLDLPSSALHKSNRGMSFYAYTFCLGKTTFIGYFKGFAASWPVEVGIECYGCVRDIIKSRNEGGDVYVVHQGERAKVFGKRVCGKTARCGASLVFASIGVGLAANLSDPTTGQYIGCSLGDMAGPTIMSLCFANPHLEF</sequence>
<dbReference type="STRING" id="35608.A0A2U1MPR4"/>
<accession>A0A2U1MPR4</accession>
<dbReference type="EMBL" id="PKPP01004685">
    <property type="protein sequence ID" value="PWA63227.1"/>
    <property type="molecule type" value="Genomic_DNA"/>
</dbReference>
<keyword evidence="2" id="KW-1185">Reference proteome</keyword>
<reference evidence="1 2" key="1">
    <citation type="journal article" date="2018" name="Mol. Plant">
        <title>The genome of Artemisia annua provides insight into the evolution of Asteraceae family and artemisinin biosynthesis.</title>
        <authorList>
            <person name="Shen Q."/>
            <person name="Zhang L."/>
            <person name="Liao Z."/>
            <person name="Wang S."/>
            <person name="Yan T."/>
            <person name="Shi P."/>
            <person name="Liu M."/>
            <person name="Fu X."/>
            <person name="Pan Q."/>
            <person name="Wang Y."/>
            <person name="Lv Z."/>
            <person name="Lu X."/>
            <person name="Zhang F."/>
            <person name="Jiang W."/>
            <person name="Ma Y."/>
            <person name="Chen M."/>
            <person name="Hao X."/>
            <person name="Li L."/>
            <person name="Tang Y."/>
            <person name="Lv G."/>
            <person name="Zhou Y."/>
            <person name="Sun X."/>
            <person name="Brodelius P.E."/>
            <person name="Rose J.K.C."/>
            <person name="Tang K."/>
        </authorList>
    </citation>
    <scope>NUCLEOTIDE SEQUENCE [LARGE SCALE GENOMIC DNA]</scope>
    <source>
        <strain evidence="2">cv. Huhao1</strain>
        <tissue evidence="1">Leaf</tissue>
    </source>
</reference>
<comment type="caution">
    <text evidence="1">The sequence shown here is derived from an EMBL/GenBank/DDBJ whole genome shotgun (WGS) entry which is preliminary data.</text>
</comment>
<protein>
    <submittedName>
        <fullName evidence="1">Uncharacterized protein</fullName>
    </submittedName>
</protein>
<evidence type="ECO:0000313" key="1">
    <source>
        <dbReference type="EMBL" id="PWA63227.1"/>
    </source>
</evidence>
<dbReference type="PANTHER" id="PTHR36074">
    <property type="entry name" value="ISOPENTENYL-DIPHOSPHATE DELTA-ISOMERASE"/>
    <property type="match status" value="1"/>
</dbReference>
<name>A0A2U1MPR4_ARTAN</name>
<evidence type="ECO:0000313" key="2">
    <source>
        <dbReference type="Proteomes" id="UP000245207"/>
    </source>
</evidence>
<gene>
    <name evidence="1" type="ORF">CTI12_AA354940</name>
</gene>
<dbReference type="AlphaFoldDB" id="A0A2U1MPR4"/>
<dbReference type="Proteomes" id="UP000245207">
    <property type="component" value="Unassembled WGS sequence"/>
</dbReference>
<proteinExistence type="predicted"/>
<dbReference type="OrthoDB" id="1925570at2759"/>
<dbReference type="PANTHER" id="PTHR36074:SF1">
    <property type="entry name" value="ISOPENTENYL-DIPHOSPHATE DELTA-ISOMERASE"/>
    <property type="match status" value="1"/>
</dbReference>